<evidence type="ECO:0000313" key="1">
    <source>
        <dbReference type="EMBL" id="KSW12340.1"/>
    </source>
</evidence>
<reference evidence="1 2" key="1">
    <citation type="submission" date="2015-11" db="EMBL/GenBank/DDBJ databases">
        <title>Genome sequence of Pyrodictium occultum PL-19, a marine hyperthermophilic archaeon isolated from Volcano, Italy.</title>
        <authorList>
            <person name="Utturkar S."/>
            <person name="Huber H."/>
            <person name="Leptihn S."/>
            <person name="Brown S."/>
            <person name="Stetter K.O."/>
            <person name="Podar M."/>
        </authorList>
    </citation>
    <scope>NUCLEOTIDE SEQUENCE [LARGE SCALE GENOMIC DNA]</scope>
    <source>
        <strain evidence="1 2">PL-19</strain>
    </source>
</reference>
<dbReference type="AlphaFoldDB" id="A0A0V8RWC8"/>
<comment type="caution">
    <text evidence="1">The sequence shown here is derived from an EMBL/GenBank/DDBJ whole genome shotgun (WGS) entry which is preliminary data.</text>
</comment>
<proteinExistence type="predicted"/>
<name>A0A0V8RWC8_PYROC</name>
<protein>
    <submittedName>
        <fullName evidence="1">Uncharacterized protein</fullName>
    </submittedName>
</protein>
<dbReference type="STRING" id="2309.CF15_06260"/>
<keyword evidence="2" id="KW-1185">Reference proteome</keyword>
<dbReference type="EMBL" id="LNTB01000001">
    <property type="protein sequence ID" value="KSW12340.1"/>
    <property type="molecule type" value="Genomic_DNA"/>
</dbReference>
<organism evidence="1 2">
    <name type="scientific">Pyrodictium occultum</name>
    <dbReference type="NCBI Taxonomy" id="2309"/>
    <lineage>
        <taxon>Archaea</taxon>
        <taxon>Thermoproteota</taxon>
        <taxon>Thermoprotei</taxon>
        <taxon>Desulfurococcales</taxon>
        <taxon>Pyrodictiaceae</taxon>
        <taxon>Pyrodictium</taxon>
    </lineage>
</organism>
<evidence type="ECO:0000313" key="2">
    <source>
        <dbReference type="Proteomes" id="UP000053352"/>
    </source>
</evidence>
<sequence>MPVCGTTEEAAMTEVLNTEKKRDDVEPTQGASFCAILKKHRGLYIGAFAELNDCKYVIAYTLGRLEGSDILVGCVFRVLMPLEPLSEDGPPRIILEGLLIAARPPSRAIDLLEERASITDILYVDRDSKIFIAIVENDSEPSKIIERSVARDVHAGSIGYMCVSSFSELRDKAFTVLPSRNAA</sequence>
<gene>
    <name evidence="1" type="ORF">CF15_06260</name>
</gene>
<accession>A0A0V8RWC8</accession>
<dbReference type="Proteomes" id="UP000053352">
    <property type="component" value="Unassembled WGS sequence"/>
</dbReference>